<reference evidence="3 4" key="1">
    <citation type="journal article" date="2014" name="PLoS ONE">
        <title>De novo Genome Assembly of the Fungal Plant Pathogen Pyrenophora semeniperda.</title>
        <authorList>
            <person name="Soliai M.M."/>
            <person name="Meyer S.E."/>
            <person name="Udall J.A."/>
            <person name="Elzinga D.E."/>
            <person name="Hermansen R.A."/>
            <person name="Bodily P.M."/>
            <person name="Hart A.A."/>
            <person name="Coleman C.E."/>
        </authorList>
    </citation>
    <scope>NUCLEOTIDE SEQUENCE [LARGE SCALE GENOMIC DNA]</scope>
    <source>
        <strain evidence="3 4">CCB06</strain>
        <tissue evidence="3">Mycelium</tissue>
    </source>
</reference>
<dbReference type="GO" id="GO:0031505">
    <property type="term" value="P:fungal-type cell wall organization"/>
    <property type="evidence" value="ECO:0007669"/>
    <property type="project" value="TreeGrafter"/>
</dbReference>
<dbReference type="GO" id="GO:0030866">
    <property type="term" value="P:cortical actin cytoskeleton organization"/>
    <property type="evidence" value="ECO:0007669"/>
    <property type="project" value="TreeGrafter"/>
</dbReference>
<proteinExistence type="predicted"/>
<dbReference type="GO" id="GO:0005938">
    <property type="term" value="C:cell cortex"/>
    <property type="evidence" value="ECO:0007669"/>
    <property type="project" value="TreeGrafter"/>
</dbReference>
<dbReference type="AlphaFoldDB" id="A0A3M7MEV2"/>
<dbReference type="GO" id="GO:0032185">
    <property type="term" value="P:septin cytoskeleton organization"/>
    <property type="evidence" value="ECO:0007669"/>
    <property type="project" value="TreeGrafter"/>
</dbReference>
<organism evidence="3 4">
    <name type="scientific">Pyrenophora seminiperda CCB06</name>
    <dbReference type="NCBI Taxonomy" id="1302712"/>
    <lineage>
        <taxon>Eukaryota</taxon>
        <taxon>Fungi</taxon>
        <taxon>Dikarya</taxon>
        <taxon>Ascomycota</taxon>
        <taxon>Pezizomycotina</taxon>
        <taxon>Dothideomycetes</taxon>
        <taxon>Pleosporomycetidae</taxon>
        <taxon>Pleosporales</taxon>
        <taxon>Pleosporineae</taxon>
        <taxon>Pleosporaceae</taxon>
        <taxon>Pyrenophora</taxon>
    </lineage>
</organism>
<feature type="transmembrane region" description="Helical" evidence="2">
    <location>
        <begin position="161"/>
        <end position="186"/>
    </location>
</feature>
<feature type="compositionally biased region" description="Basic residues" evidence="1">
    <location>
        <begin position="256"/>
        <end position="265"/>
    </location>
</feature>
<keyword evidence="2" id="KW-0472">Membrane</keyword>
<feature type="compositionally biased region" description="Basic and acidic residues" evidence="1">
    <location>
        <begin position="274"/>
        <end position="285"/>
    </location>
</feature>
<dbReference type="EMBL" id="KE747836">
    <property type="protein sequence ID" value="RMZ72899.1"/>
    <property type="molecule type" value="Genomic_DNA"/>
</dbReference>
<dbReference type="GO" id="GO:0006897">
    <property type="term" value="P:endocytosis"/>
    <property type="evidence" value="ECO:0007669"/>
    <property type="project" value="TreeGrafter"/>
</dbReference>
<sequence length="285" mass="31234">MAGPASMSLLPLSAAHPLTLHPGPILAFGSLILVAAGILFQFLNILTGGVNRSPLDKFYFLEASTNGIPNPRNPSRWTFFAICGADPSSGHNANCGAPVPALPFDPPRNFGTRQNIPEQFIGTHQYYYLSRFMFAFYLIALFFAAIALLSGLLALCSRLGGYLSSLMTFIALFFQTLTAALMTQVYPFPPNCKHMLIPTSAWVVKGRNVFRSAGFEAHIGRYLMAFTWAAVACFFLATIMFCLGGRLGNNADSGMRRSRSVKSSRNRGSFLETDSQRRVKSEYSV</sequence>
<keyword evidence="2" id="KW-0812">Transmembrane</keyword>
<dbReference type="GO" id="GO:0005886">
    <property type="term" value="C:plasma membrane"/>
    <property type="evidence" value="ECO:0007669"/>
    <property type="project" value="InterPro"/>
</dbReference>
<dbReference type="Pfam" id="PF06687">
    <property type="entry name" value="SUR7"/>
    <property type="match status" value="1"/>
</dbReference>
<protein>
    <submittedName>
        <fullName evidence="3">Actin cortical patch SUR7 pH-response regulator</fullName>
    </submittedName>
</protein>
<dbReference type="Proteomes" id="UP000265663">
    <property type="component" value="Unassembled WGS sequence"/>
</dbReference>
<dbReference type="OrthoDB" id="5419460at2759"/>
<accession>A0A3M7MEV2</accession>
<dbReference type="InterPro" id="IPR009571">
    <property type="entry name" value="SUR7/Rim9-like_fungi"/>
</dbReference>
<feature type="transmembrane region" description="Helical" evidence="2">
    <location>
        <begin position="25"/>
        <end position="47"/>
    </location>
</feature>
<feature type="transmembrane region" description="Helical" evidence="2">
    <location>
        <begin position="222"/>
        <end position="247"/>
    </location>
</feature>
<dbReference type="PANTHER" id="PTHR36414:SF1">
    <property type="entry name" value="PROTEIN SUR7"/>
    <property type="match status" value="1"/>
</dbReference>
<evidence type="ECO:0000256" key="2">
    <source>
        <dbReference type="SAM" id="Phobius"/>
    </source>
</evidence>
<feature type="region of interest" description="Disordered" evidence="1">
    <location>
        <begin position="253"/>
        <end position="285"/>
    </location>
</feature>
<gene>
    <name evidence="3" type="ORF">GMOD_00009678</name>
</gene>
<evidence type="ECO:0000313" key="3">
    <source>
        <dbReference type="EMBL" id="RMZ72899.1"/>
    </source>
</evidence>
<dbReference type="PANTHER" id="PTHR36414">
    <property type="entry name" value="PROTEIN SUR7"/>
    <property type="match status" value="1"/>
</dbReference>
<keyword evidence="2" id="KW-1133">Transmembrane helix</keyword>
<dbReference type="GO" id="GO:0045121">
    <property type="term" value="C:membrane raft"/>
    <property type="evidence" value="ECO:0007669"/>
    <property type="project" value="TreeGrafter"/>
</dbReference>
<keyword evidence="4" id="KW-1185">Reference proteome</keyword>
<feature type="transmembrane region" description="Helical" evidence="2">
    <location>
        <begin position="134"/>
        <end position="155"/>
    </location>
</feature>
<name>A0A3M7MEV2_9PLEO</name>
<evidence type="ECO:0000256" key="1">
    <source>
        <dbReference type="SAM" id="MobiDB-lite"/>
    </source>
</evidence>
<evidence type="ECO:0000313" key="4">
    <source>
        <dbReference type="Proteomes" id="UP000265663"/>
    </source>
</evidence>